<keyword evidence="8 13" id="KW-0067">ATP-binding</keyword>
<evidence type="ECO:0000313" key="15">
    <source>
        <dbReference type="EMBL" id="EET90372.1"/>
    </source>
</evidence>
<evidence type="ECO:0000256" key="7">
    <source>
        <dbReference type="ARBA" id="ARBA00022833"/>
    </source>
</evidence>
<evidence type="ECO:0000313" key="16">
    <source>
        <dbReference type="Proteomes" id="UP000332487"/>
    </source>
</evidence>
<comment type="catalytic activity">
    <reaction evidence="12 13">
        <text>tRNA(Thr) + L-threonine + ATP = L-threonyl-tRNA(Thr) + AMP + diphosphate + H(+)</text>
        <dbReference type="Rhea" id="RHEA:24624"/>
        <dbReference type="Rhea" id="RHEA-COMP:9670"/>
        <dbReference type="Rhea" id="RHEA-COMP:9704"/>
        <dbReference type="ChEBI" id="CHEBI:15378"/>
        <dbReference type="ChEBI" id="CHEBI:30616"/>
        <dbReference type="ChEBI" id="CHEBI:33019"/>
        <dbReference type="ChEBI" id="CHEBI:57926"/>
        <dbReference type="ChEBI" id="CHEBI:78442"/>
        <dbReference type="ChEBI" id="CHEBI:78534"/>
        <dbReference type="ChEBI" id="CHEBI:456215"/>
        <dbReference type="EC" id="6.1.1.3"/>
    </reaction>
</comment>
<accession>C7DGM5</accession>
<dbReference type="InterPro" id="IPR045864">
    <property type="entry name" value="aa-tRNA-synth_II/BPL/LPL"/>
</dbReference>
<dbReference type="InterPro" id="IPR006195">
    <property type="entry name" value="aa-tRNA-synth_II"/>
</dbReference>
<dbReference type="GO" id="GO:0008270">
    <property type="term" value="F:zinc ion binding"/>
    <property type="evidence" value="ECO:0007669"/>
    <property type="project" value="InterPro"/>
</dbReference>
<dbReference type="Gene3D" id="3.40.50.800">
    <property type="entry name" value="Anticodon-binding domain"/>
    <property type="match status" value="1"/>
</dbReference>
<evidence type="ECO:0000256" key="2">
    <source>
        <dbReference type="ARBA" id="ARBA00022490"/>
    </source>
</evidence>
<feature type="binding site" evidence="13">
    <location>
        <position position="256"/>
    </location>
    <ligand>
        <name>Zn(2+)</name>
        <dbReference type="ChEBI" id="CHEBI:29105"/>
        <note>catalytic</note>
    </ligand>
</feature>
<feature type="binding site" evidence="13">
    <location>
        <position position="307"/>
    </location>
    <ligand>
        <name>Zn(2+)</name>
        <dbReference type="ChEBI" id="CHEBI:29105"/>
        <note>catalytic</note>
    </ligand>
</feature>
<name>C7DGM5_MICA2</name>
<dbReference type="Gene3D" id="3.30.930.10">
    <property type="entry name" value="Bira Bifunctional Protein, Domain 2"/>
    <property type="match status" value="1"/>
</dbReference>
<dbReference type="GO" id="GO:0005524">
    <property type="term" value="F:ATP binding"/>
    <property type="evidence" value="ECO:0007669"/>
    <property type="project" value="UniProtKB-UniRule"/>
</dbReference>
<dbReference type="InterPro" id="IPR023509">
    <property type="entry name" value="DTD-like_sf"/>
</dbReference>
<dbReference type="EMBL" id="GG697238">
    <property type="protein sequence ID" value="EET90372.1"/>
    <property type="molecule type" value="Genomic_DNA"/>
</dbReference>
<dbReference type="SUPFAM" id="SSF52954">
    <property type="entry name" value="Class II aaRS ABD-related"/>
    <property type="match status" value="1"/>
</dbReference>
<keyword evidence="6 13" id="KW-0547">Nucleotide-binding</keyword>
<dbReference type="GO" id="GO:0006435">
    <property type="term" value="P:threonyl-tRNA aminoacylation"/>
    <property type="evidence" value="ECO:0007669"/>
    <property type="project" value="UniProtKB-UniRule"/>
</dbReference>
<dbReference type="CDD" id="cd00771">
    <property type="entry name" value="ThrRS_core"/>
    <property type="match status" value="1"/>
</dbReference>
<dbReference type="InterPro" id="IPR004154">
    <property type="entry name" value="Anticodon-bd"/>
</dbReference>
<protein>
    <recommendedName>
        <fullName evidence="13">Threonine--tRNA ligase</fullName>
        <ecNumber evidence="13">6.1.1.3</ecNumber>
    </recommendedName>
    <alternativeName>
        <fullName evidence="13">Threonyl-tRNA synthetase</fullName>
        <shortName evidence="13">ThrRS</shortName>
    </alternativeName>
</protein>
<evidence type="ECO:0000256" key="11">
    <source>
        <dbReference type="ARBA" id="ARBA00023146"/>
    </source>
</evidence>
<dbReference type="PRINTS" id="PR01047">
    <property type="entry name" value="TRNASYNTHTHR"/>
</dbReference>
<evidence type="ECO:0000256" key="12">
    <source>
        <dbReference type="ARBA" id="ARBA00049515"/>
    </source>
</evidence>
<dbReference type="InterPro" id="IPR033728">
    <property type="entry name" value="ThrRS_core"/>
</dbReference>
<dbReference type="InterPro" id="IPR036621">
    <property type="entry name" value="Anticodon-bd_dom_sf"/>
</dbReference>
<evidence type="ECO:0000256" key="8">
    <source>
        <dbReference type="ARBA" id="ARBA00022840"/>
    </source>
</evidence>
<keyword evidence="3 13" id="KW-0820">tRNA-binding</keyword>
<gene>
    <name evidence="13" type="primary">thrS</name>
    <name evidence="15" type="ORF">UNLARM2_0226</name>
</gene>
<feature type="binding site" evidence="13">
    <location>
        <position position="432"/>
    </location>
    <ligand>
        <name>Zn(2+)</name>
        <dbReference type="ChEBI" id="CHEBI:29105"/>
        <note>catalytic</note>
    </ligand>
</feature>
<evidence type="ECO:0000256" key="6">
    <source>
        <dbReference type="ARBA" id="ARBA00022741"/>
    </source>
</evidence>
<keyword evidence="5 13" id="KW-0479">Metal-binding</keyword>
<comment type="cofactor">
    <cofactor evidence="13">
        <name>Zn(2+)</name>
        <dbReference type="ChEBI" id="CHEBI:29105"/>
    </cofactor>
    <text evidence="13">Binds 1 zinc ion per subunit.</text>
</comment>
<comment type="subcellular location">
    <subcellularLocation>
        <location evidence="13">Cytoplasm</location>
    </subcellularLocation>
</comment>
<dbReference type="Pfam" id="PF00587">
    <property type="entry name" value="tRNA-synt_2b"/>
    <property type="match status" value="1"/>
</dbReference>
<dbReference type="InterPro" id="IPR002314">
    <property type="entry name" value="aa-tRNA-synt_IIb"/>
</dbReference>
<dbReference type="HAMAP" id="MF_00184">
    <property type="entry name" value="Thr_tRNA_synth"/>
    <property type="match status" value="1"/>
</dbReference>
<dbReference type="SUPFAM" id="SSF55681">
    <property type="entry name" value="Class II aaRS and biotin synthetases"/>
    <property type="match status" value="1"/>
</dbReference>
<evidence type="ECO:0000256" key="5">
    <source>
        <dbReference type="ARBA" id="ARBA00022723"/>
    </source>
</evidence>
<dbReference type="Pfam" id="PF03129">
    <property type="entry name" value="HGTP_anticodon"/>
    <property type="match status" value="1"/>
</dbReference>
<dbReference type="GO" id="GO:0000049">
    <property type="term" value="F:tRNA binding"/>
    <property type="evidence" value="ECO:0007669"/>
    <property type="project" value="UniProtKB-KW"/>
</dbReference>
<reference evidence="15 16" key="2">
    <citation type="journal article" date="2010" name="Proc. Natl. Acad. Sci. U.S.A.">
        <title>Enigmatic, ultrasmall, uncultivated Archaea.</title>
        <authorList>
            <person name="Baker B.J."/>
            <person name="Comolli L.R."/>
            <person name="Dick G.J."/>
            <person name="Hauser L.J."/>
            <person name="Hyatt D."/>
            <person name="Dill B.D."/>
            <person name="Land M.L."/>
            <person name="Verberkmoes N.C."/>
            <person name="Hettich R.L."/>
            <person name="Banfield J.F."/>
        </authorList>
    </citation>
    <scope>NUCLEOTIDE SEQUENCE [LARGE SCALE GENOMIC DNA]</scope>
    <source>
        <strain evidence="15">ARMAN-2</strain>
    </source>
</reference>
<keyword evidence="9 13" id="KW-0694">RNA-binding</keyword>
<feature type="domain" description="Aminoacyl-transfer RNA synthetases class-II family profile" evidence="14">
    <location>
        <begin position="193"/>
        <end position="455"/>
    </location>
</feature>
<reference evidence="15 16" key="1">
    <citation type="journal article" date="2009" name="Genome Biol.">
        <title>Community-wide analysis of microbial genome sequence signatures.</title>
        <authorList>
            <person name="Dick G.J."/>
            <person name="Andersson A.F."/>
            <person name="Baker B.J."/>
            <person name="Simmons S.L."/>
            <person name="Thomas B.C."/>
            <person name="Yelton A.P."/>
            <person name="Banfield J.F."/>
        </authorList>
    </citation>
    <scope>NUCLEOTIDE SEQUENCE [LARGE SCALE GENOMIC DNA]</scope>
    <source>
        <strain evidence="15">ARMAN-2</strain>
    </source>
</reference>
<dbReference type="CDD" id="cd00860">
    <property type="entry name" value="ThrRS_anticodon"/>
    <property type="match status" value="1"/>
</dbReference>
<dbReference type="InterPro" id="IPR047246">
    <property type="entry name" value="ThrRS_anticodon"/>
</dbReference>
<evidence type="ECO:0000256" key="10">
    <source>
        <dbReference type="ARBA" id="ARBA00022917"/>
    </source>
</evidence>
<dbReference type="FunFam" id="3.40.50.800:FF:000001">
    <property type="entry name" value="Threonine--tRNA ligase"/>
    <property type="match status" value="1"/>
</dbReference>
<evidence type="ECO:0000256" key="13">
    <source>
        <dbReference type="HAMAP-Rule" id="MF_00184"/>
    </source>
</evidence>
<dbReference type="PANTHER" id="PTHR11451">
    <property type="entry name" value="THREONINE-TRNA LIGASE"/>
    <property type="match status" value="1"/>
</dbReference>
<keyword evidence="4 13" id="KW-0436">Ligase</keyword>
<keyword evidence="7 13" id="KW-0862">Zinc</keyword>
<dbReference type="InterPro" id="IPR002320">
    <property type="entry name" value="Thr-tRNA-ligase_IIa"/>
</dbReference>
<keyword evidence="16" id="KW-1185">Reference proteome</keyword>
<organism evidence="15 16">
    <name type="scientific">Candidatus Micrarchaeum acidiphilum ARMAN-2</name>
    <dbReference type="NCBI Taxonomy" id="425595"/>
    <lineage>
        <taxon>Archaea</taxon>
        <taxon>Candidatus Micrarchaeota</taxon>
        <taxon>Candidatus Micrarchaeia</taxon>
        <taxon>Candidatus Micrarchaeales</taxon>
        <taxon>Candidatus Micrarchaeaceae</taxon>
        <taxon>Candidatus Micrarchaeum</taxon>
    </lineage>
</organism>
<dbReference type="Gene3D" id="3.50.80.10">
    <property type="entry name" value="D-tyrosyl-tRNA(Tyr) deacylase"/>
    <property type="match status" value="1"/>
</dbReference>
<dbReference type="InterPro" id="IPR015011">
    <property type="entry name" value="Threonyl-tRNA_syn_edit_dom_arc"/>
</dbReference>
<dbReference type="AlphaFoldDB" id="C7DGM5"/>
<dbReference type="FunFam" id="3.30.930.10:FF:000002">
    <property type="entry name" value="Threonine--tRNA ligase"/>
    <property type="match status" value="1"/>
</dbReference>
<sequence>MKMLQLDAEYMEYELVKPESKIYEKSDKKSERVENALVLLVSIEDSDNSDIVGKAAAEAVEFAQKQKIKDIVAYPFAHLSDRLADPNKALELIVKLRKDLEHDGLKVHSAPFGWNKKWDIKIKGHPLAEQSRSYGAATAQQQKRPRKVDLSIVKKSEWTGLPERDHRSIGESLDLYSFQEVSPSMVYWHPNGRIIYQQLIEFMRGMERLYDYKEISTPALANIALWHVSGHIDYYKDNMFIIDDGSSEFGLKPMNCPSTILIYKSRRWSYKELPFRTAIFDKLYRREVSGALSGLFRVQELTQDDGHIFVSAEGVEKEITLLLELVKRVYGVFGLKYYAKLSTMPDEHLGDEELWDKATESIKRALETNGMKYEIKEKEGAFYGPKIDFDIEDSQGRLWQCATIQLDYQLPKRFGIVYTGEDGKEHTPVIIHRAILGSIERFVGILVEHYQGKLPLWLSPVQARVISISEENNSYAESVFEKIKLEGIRAEMDGSDHTLEYKIRSAQMQKIPYIVVIGNREREKGSISVRMRSGKQENGIKLEPLLESIKKEISARTAAE</sequence>
<proteinExistence type="inferred from homology"/>
<comment type="subunit">
    <text evidence="13">Homodimer.</text>
</comment>
<keyword evidence="2 13" id="KW-0963">Cytoplasm</keyword>
<dbReference type="Pfam" id="PF08915">
    <property type="entry name" value="tRNA-Thr_ED"/>
    <property type="match status" value="1"/>
</dbReference>
<evidence type="ECO:0000256" key="3">
    <source>
        <dbReference type="ARBA" id="ARBA00022555"/>
    </source>
</evidence>
<comment type="similarity">
    <text evidence="1 13">Belongs to the class-II aminoacyl-tRNA synthetase family.</text>
</comment>
<evidence type="ECO:0000256" key="9">
    <source>
        <dbReference type="ARBA" id="ARBA00022884"/>
    </source>
</evidence>
<keyword evidence="10 13" id="KW-0648">Protein biosynthesis</keyword>
<comment type="caution">
    <text evidence="13">Lacks conserved residue(s) required for the propagation of feature annotation.</text>
</comment>
<dbReference type="NCBIfam" id="TIGR00418">
    <property type="entry name" value="thrS"/>
    <property type="match status" value="1"/>
</dbReference>
<dbReference type="GO" id="GO:0005737">
    <property type="term" value="C:cytoplasm"/>
    <property type="evidence" value="ECO:0007669"/>
    <property type="project" value="UniProtKB-SubCell"/>
</dbReference>
<evidence type="ECO:0000256" key="1">
    <source>
        <dbReference type="ARBA" id="ARBA00008226"/>
    </source>
</evidence>
<dbReference type="PROSITE" id="PS50862">
    <property type="entry name" value="AA_TRNA_LIGASE_II"/>
    <property type="match status" value="1"/>
</dbReference>
<dbReference type="Proteomes" id="UP000332487">
    <property type="component" value="Unassembled WGS sequence"/>
</dbReference>
<keyword evidence="11 13" id="KW-0030">Aminoacyl-tRNA synthetase</keyword>
<evidence type="ECO:0000256" key="4">
    <source>
        <dbReference type="ARBA" id="ARBA00022598"/>
    </source>
</evidence>
<dbReference type="GO" id="GO:0004829">
    <property type="term" value="F:threonine-tRNA ligase activity"/>
    <property type="evidence" value="ECO:0007669"/>
    <property type="project" value="UniProtKB-UniRule"/>
</dbReference>
<dbReference type="EC" id="6.1.1.3" evidence="13"/>
<dbReference type="PANTHER" id="PTHR11451:SF44">
    <property type="entry name" value="THREONINE--TRNA LIGASE, CHLOROPLASTIC_MITOCHONDRIAL 2"/>
    <property type="match status" value="1"/>
</dbReference>
<evidence type="ECO:0000259" key="14">
    <source>
        <dbReference type="PROSITE" id="PS50862"/>
    </source>
</evidence>